<sequence length="605" mass="71394">MIRLVDSVNVRYGSAVDQFATCWDEFLFVRGRKERVGTRRALEAEYRRINGTVWVCKQEYSELMGSVEMSTKRWNEKKLVRYTQTNGVVKELIGRSDGSMKTRNEEKLKRWMPSLHREGYHLTRGTLQGLGSATAPLAGRVGENSGKNIGMRKWSMSRSTPLFAESVDLKDESQKESGRKVEVIDRFEAWTREQIFGPVEKHCEDIFGIGEGGIGRIGVSKSFRKMNEDGEDARKARSDIPRRMKMRIRQKVHDDIDSLGIRKGKTNDGETKVTKTALYMALLHEHDSITRGLQSLRHKINTRKRKFTETLKRVVEGRSMGLSWRMNGTLGHIVGHCMALEKDIRCVVKEIEDYQEQEREKRERRSKGFLRSWERKVIRGEGRIWQLHKEIEEFGLVDSMSGFKTVDRRGLRKVKRVLVGGVITKFALGSLQWRRMRQYRPSVPREQTPPPRKSRLRIRKHIFGPQLRKDVRSEPLVVRKYTIREREKRRRYVRWVPQKARKPKIRGREKERRWLRKNVRLKAPVAMKQKIGEREVGRRQLRRYVRLEPLVARKYKIVEMEREKRRVRRGVRESKAARGVREKKEREQEEREKLKRTVEGWLNGS</sequence>
<accession>A0A6A5WGG5</accession>
<dbReference type="EMBL" id="ML977586">
    <property type="protein sequence ID" value="KAF2000953.1"/>
    <property type="molecule type" value="Genomic_DNA"/>
</dbReference>
<dbReference type="Proteomes" id="UP000799779">
    <property type="component" value="Unassembled WGS sequence"/>
</dbReference>
<reference evidence="3" key="1">
    <citation type="journal article" date="2020" name="Stud. Mycol.">
        <title>101 Dothideomycetes genomes: a test case for predicting lifestyles and emergence of pathogens.</title>
        <authorList>
            <person name="Haridas S."/>
            <person name="Albert R."/>
            <person name="Binder M."/>
            <person name="Bloem J."/>
            <person name="Labutti K."/>
            <person name="Salamov A."/>
            <person name="Andreopoulos B."/>
            <person name="Baker S."/>
            <person name="Barry K."/>
            <person name="Bills G."/>
            <person name="Bluhm B."/>
            <person name="Cannon C."/>
            <person name="Castanera R."/>
            <person name="Culley D."/>
            <person name="Daum C."/>
            <person name="Ezra D."/>
            <person name="Gonzalez J."/>
            <person name="Henrissat B."/>
            <person name="Kuo A."/>
            <person name="Liang C."/>
            <person name="Lipzen A."/>
            <person name="Lutzoni F."/>
            <person name="Magnuson J."/>
            <person name="Mondo S."/>
            <person name="Nolan M."/>
            <person name="Ohm R."/>
            <person name="Pangilinan J."/>
            <person name="Park H.-J."/>
            <person name="Ramirez L."/>
            <person name="Alfaro M."/>
            <person name="Sun H."/>
            <person name="Tritt A."/>
            <person name="Yoshinaga Y."/>
            <person name="Zwiers L.-H."/>
            <person name="Turgeon B."/>
            <person name="Goodwin S."/>
            <person name="Spatafora J."/>
            <person name="Crous P."/>
            <person name="Grigoriev I."/>
        </authorList>
    </citation>
    <scope>NUCLEOTIDE SEQUENCE</scope>
    <source>
        <strain evidence="3">CBS 123094</strain>
    </source>
</reference>
<feature type="coiled-coil region" evidence="1">
    <location>
        <begin position="337"/>
        <end position="364"/>
    </location>
</feature>
<organism evidence="3 4">
    <name type="scientific">Amniculicola lignicola CBS 123094</name>
    <dbReference type="NCBI Taxonomy" id="1392246"/>
    <lineage>
        <taxon>Eukaryota</taxon>
        <taxon>Fungi</taxon>
        <taxon>Dikarya</taxon>
        <taxon>Ascomycota</taxon>
        <taxon>Pezizomycotina</taxon>
        <taxon>Dothideomycetes</taxon>
        <taxon>Pleosporomycetidae</taxon>
        <taxon>Pleosporales</taxon>
        <taxon>Amniculicolaceae</taxon>
        <taxon>Amniculicola</taxon>
    </lineage>
</organism>
<feature type="region of interest" description="Disordered" evidence="2">
    <location>
        <begin position="563"/>
        <end position="605"/>
    </location>
</feature>
<evidence type="ECO:0000313" key="4">
    <source>
        <dbReference type="Proteomes" id="UP000799779"/>
    </source>
</evidence>
<evidence type="ECO:0000313" key="3">
    <source>
        <dbReference type="EMBL" id="KAF2000953.1"/>
    </source>
</evidence>
<protein>
    <submittedName>
        <fullName evidence="3">Uncharacterized protein</fullName>
    </submittedName>
</protein>
<keyword evidence="4" id="KW-1185">Reference proteome</keyword>
<feature type="compositionally biased region" description="Basic and acidic residues" evidence="2">
    <location>
        <begin position="563"/>
        <end position="598"/>
    </location>
</feature>
<proteinExistence type="predicted"/>
<evidence type="ECO:0000256" key="1">
    <source>
        <dbReference type="SAM" id="Coils"/>
    </source>
</evidence>
<evidence type="ECO:0000256" key="2">
    <source>
        <dbReference type="SAM" id="MobiDB-lite"/>
    </source>
</evidence>
<dbReference type="AlphaFoldDB" id="A0A6A5WGG5"/>
<keyword evidence="1" id="KW-0175">Coiled coil</keyword>
<gene>
    <name evidence="3" type="ORF">P154DRAFT_522215</name>
</gene>
<name>A0A6A5WGG5_9PLEO</name>